<accession>A0A4Y7KEA1</accession>
<dbReference type="EMBL" id="CM010721">
    <property type="protein sequence ID" value="RZC70245.1"/>
    <property type="molecule type" value="Genomic_DNA"/>
</dbReference>
<protein>
    <submittedName>
        <fullName evidence="1">Uncharacterized protein</fullName>
    </submittedName>
</protein>
<name>A0A4Y7KEA1_PAPSO</name>
<keyword evidence="2" id="KW-1185">Reference proteome</keyword>
<reference evidence="1 2" key="1">
    <citation type="journal article" date="2018" name="Science">
        <title>The opium poppy genome and morphinan production.</title>
        <authorList>
            <person name="Guo L."/>
            <person name="Winzer T."/>
            <person name="Yang X."/>
            <person name="Li Y."/>
            <person name="Ning Z."/>
            <person name="He Z."/>
            <person name="Teodor R."/>
            <person name="Lu Y."/>
            <person name="Bowser T.A."/>
            <person name="Graham I.A."/>
            <person name="Ye K."/>
        </authorList>
    </citation>
    <scope>NUCLEOTIDE SEQUENCE [LARGE SCALE GENOMIC DNA]</scope>
    <source>
        <strain evidence="2">cv. HN1</strain>
        <tissue evidence="1">Leaves</tissue>
    </source>
</reference>
<gene>
    <name evidence="1" type="ORF">C5167_033511</name>
</gene>
<proteinExistence type="predicted"/>
<dbReference type="AlphaFoldDB" id="A0A4Y7KEA1"/>
<organism evidence="1 2">
    <name type="scientific">Papaver somniferum</name>
    <name type="common">Opium poppy</name>
    <dbReference type="NCBI Taxonomy" id="3469"/>
    <lineage>
        <taxon>Eukaryota</taxon>
        <taxon>Viridiplantae</taxon>
        <taxon>Streptophyta</taxon>
        <taxon>Embryophyta</taxon>
        <taxon>Tracheophyta</taxon>
        <taxon>Spermatophyta</taxon>
        <taxon>Magnoliopsida</taxon>
        <taxon>Ranunculales</taxon>
        <taxon>Papaveraceae</taxon>
        <taxon>Papaveroideae</taxon>
        <taxon>Papaver</taxon>
    </lineage>
</organism>
<evidence type="ECO:0000313" key="1">
    <source>
        <dbReference type="EMBL" id="RZC70245.1"/>
    </source>
</evidence>
<evidence type="ECO:0000313" key="2">
    <source>
        <dbReference type="Proteomes" id="UP000316621"/>
    </source>
</evidence>
<dbReference type="Gramene" id="RZC70245">
    <property type="protein sequence ID" value="RZC70245"/>
    <property type="gene ID" value="C5167_033511"/>
</dbReference>
<sequence>MADNQIEKRVDLLLKGFDSSGVDMKNKNKRGSLWQSVQVAAEHCCYGKCGMGMSWADEQLKCLWGDAGYVCKTEGGSCFIITGNPRKIARMNMEFRMDGLCKNGYDA</sequence>
<dbReference type="Proteomes" id="UP000316621">
    <property type="component" value="Chromosome 7"/>
</dbReference>